<feature type="transmembrane region" description="Helical" evidence="1">
    <location>
        <begin position="20"/>
        <end position="41"/>
    </location>
</feature>
<feature type="transmembrane region" description="Helical" evidence="1">
    <location>
        <begin position="105"/>
        <end position="121"/>
    </location>
</feature>
<evidence type="ECO:0000256" key="1">
    <source>
        <dbReference type="SAM" id="Phobius"/>
    </source>
</evidence>
<proteinExistence type="predicted"/>
<feature type="transmembrane region" description="Helical" evidence="1">
    <location>
        <begin position="127"/>
        <end position="146"/>
    </location>
</feature>
<dbReference type="PROSITE" id="PS51257">
    <property type="entry name" value="PROKAR_LIPOPROTEIN"/>
    <property type="match status" value="1"/>
</dbReference>
<reference evidence="3" key="1">
    <citation type="journal article" date="2019" name="Int. J. Syst. Evol. Microbiol.">
        <title>The Global Catalogue of Microorganisms (GCM) 10K type strain sequencing project: providing services to taxonomists for standard genome sequencing and annotation.</title>
        <authorList>
            <consortium name="The Broad Institute Genomics Platform"/>
            <consortium name="The Broad Institute Genome Sequencing Center for Infectious Disease"/>
            <person name="Wu L."/>
            <person name="Ma J."/>
        </authorList>
    </citation>
    <scope>NUCLEOTIDE SEQUENCE [LARGE SCALE GENOMIC DNA]</scope>
    <source>
        <strain evidence="3">JCM 15921</strain>
    </source>
</reference>
<comment type="caution">
    <text evidence="2">The sequence shown here is derived from an EMBL/GenBank/DDBJ whole genome shotgun (WGS) entry which is preliminary data.</text>
</comment>
<keyword evidence="1" id="KW-1133">Transmembrane helix</keyword>
<organism evidence="2 3">
    <name type="scientific">Arthrobacter humicola</name>
    <dbReference type="NCBI Taxonomy" id="409291"/>
    <lineage>
        <taxon>Bacteria</taxon>
        <taxon>Bacillati</taxon>
        <taxon>Actinomycetota</taxon>
        <taxon>Actinomycetes</taxon>
        <taxon>Micrococcales</taxon>
        <taxon>Micrococcaceae</taxon>
        <taxon>Arthrobacter</taxon>
    </lineage>
</organism>
<sequence length="191" mass="20170">MFDALDKGMSALRLSWDTPYRILASLLSIGCACTLLGWIAASSPLYALGHIGGYLGLPQSQEIASGIGSWLSSRKETVVPVASVLLFLGILANGGDGSGRGSFPGPWKGAATALIALTVIWTVEPGAIPGVLVLLALILLTVYVSRRFARSGVEIGSWLAWTFLNLLGSALYVFLVVIWMIGRTPPRSAPK</sequence>
<gene>
    <name evidence="2" type="ORF">GCM10009825_01170</name>
</gene>
<evidence type="ECO:0000313" key="3">
    <source>
        <dbReference type="Proteomes" id="UP001500102"/>
    </source>
</evidence>
<protein>
    <submittedName>
        <fullName evidence="2">Uncharacterized protein</fullName>
    </submittedName>
</protein>
<accession>A0ABP5K596</accession>
<dbReference type="EMBL" id="BAAAQB010000004">
    <property type="protein sequence ID" value="GAA2125124.1"/>
    <property type="molecule type" value="Genomic_DNA"/>
</dbReference>
<dbReference type="RefSeq" id="WP_344360878.1">
    <property type="nucleotide sequence ID" value="NZ_BAAAQB010000004.1"/>
</dbReference>
<keyword evidence="1" id="KW-0472">Membrane</keyword>
<feature type="transmembrane region" description="Helical" evidence="1">
    <location>
        <begin position="158"/>
        <end position="181"/>
    </location>
</feature>
<keyword evidence="1" id="KW-0812">Transmembrane</keyword>
<name>A0ABP5K596_9MICC</name>
<dbReference type="Proteomes" id="UP001500102">
    <property type="component" value="Unassembled WGS sequence"/>
</dbReference>
<evidence type="ECO:0000313" key="2">
    <source>
        <dbReference type="EMBL" id="GAA2125124.1"/>
    </source>
</evidence>
<keyword evidence="3" id="KW-1185">Reference proteome</keyword>
<feature type="transmembrane region" description="Helical" evidence="1">
    <location>
        <begin position="77"/>
        <end position="93"/>
    </location>
</feature>